<feature type="transmembrane region" description="Helical" evidence="8">
    <location>
        <begin position="60"/>
        <end position="77"/>
    </location>
</feature>
<comment type="caution">
    <text evidence="10">The sequence shown here is derived from an EMBL/GenBank/DDBJ whole genome shotgun (WGS) entry which is preliminary data.</text>
</comment>
<evidence type="ECO:0000313" key="10">
    <source>
        <dbReference type="EMBL" id="MPL89259.1"/>
    </source>
</evidence>
<feature type="domain" description="V-ATPase proteolipid subunit C-like" evidence="9">
    <location>
        <begin position="94"/>
        <end position="152"/>
    </location>
</feature>
<evidence type="ECO:0000256" key="5">
    <source>
        <dbReference type="ARBA" id="ARBA00022989"/>
    </source>
</evidence>
<dbReference type="NCBIfam" id="NF006219">
    <property type="entry name" value="PRK08344.1"/>
    <property type="match status" value="1"/>
</dbReference>
<protein>
    <submittedName>
        <fullName evidence="10">V-type sodium ATPase subunit K</fullName>
    </submittedName>
</protein>
<dbReference type="GO" id="GO:0033179">
    <property type="term" value="C:proton-transporting V-type ATPase, V0 domain"/>
    <property type="evidence" value="ECO:0007669"/>
    <property type="project" value="InterPro"/>
</dbReference>
<feature type="transmembrane region" description="Helical" evidence="8">
    <location>
        <begin position="131"/>
        <end position="153"/>
    </location>
</feature>
<dbReference type="PRINTS" id="PR00122">
    <property type="entry name" value="VACATPASE"/>
</dbReference>
<dbReference type="CDD" id="cd18179">
    <property type="entry name" value="ATP-synt_Vo_Ao_c_NTPK_rpt1"/>
    <property type="match status" value="1"/>
</dbReference>
<dbReference type="FunFam" id="1.20.120.610:FF:000005">
    <property type="entry name" value="V-type sodium ATPase subunit K"/>
    <property type="match status" value="1"/>
</dbReference>
<evidence type="ECO:0000256" key="2">
    <source>
        <dbReference type="ARBA" id="ARBA00007296"/>
    </source>
</evidence>
<dbReference type="GO" id="GO:0046961">
    <property type="term" value="F:proton-transporting ATPase activity, rotational mechanism"/>
    <property type="evidence" value="ECO:0007669"/>
    <property type="project" value="InterPro"/>
</dbReference>
<name>A0A644VD19_9ZZZZ</name>
<gene>
    <name evidence="10" type="primary">ntpK_3</name>
    <name evidence="10" type="ORF">SDC9_35292</name>
</gene>
<dbReference type="NCBIfam" id="NF005124">
    <property type="entry name" value="PRK06558.1"/>
    <property type="match status" value="1"/>
</dbReference>
<dbReference type="InterPro" id="IPR002379">
    <property type="entry name" value="ATPase_proteolipid_c-like_dom"/>
</dbReference>
<dbReference type="SUPFAM" id="SSF81333">
    <property type="entry name" value="F1F0 ATP synthase subunit C"/>
    <property type="match status" value="2"/>
</dbReference>
<keyword evidence="3" id="KW-0813">Transport</keyword>
<proteinExistence type="inferred from homology"/>
<dbReference type="Pfam" id="PF00137">
    <property type="entry name" value="ATP-synt_C"/>
    <property type="match status" value="2"/>
</dbReference>
<evidence type="ECO:0000256" key="3">
    <source>
        <dbReference type="ARBA" id="ARBA00022448"/>
    </source>
</evidence>
<dbReference type="Gene3D" id="1.20.120.610">
    <property type="entry name" value="lithium bound rotor ring of v- atpase"/>
    <property type="match status" value="1"/>
</dbReference>
<evidence type="ECO:0000256" key="4">
    <source>
        <dbReference type="ARBA" id="ARBA00022692"/>
    </source>
</evidence>
<keyword evidence="7 8" id="KW-0472">Membrane</keyword>
<evidence type="ECO:0000256" key="1">
    <source>
        <dbReference type="ARBA" id="ARBA00004141"/>
    </source>
</evidence>
<dbReference type="PANTHER" id="PTHR10263">
    <property type="entry name" value="V-TYPE PROTON ATPASE PROTEOLIPID SUBUNIT"/>
    <property type="match status" value="1"/>
</dbReference>
<evidence type="ECO:0000256" key="6">
    <source>
        <dbReference type="ARBA" id="ARBA00023065"/>
    </source>
</evidence>
<organism evidence="10">
    <name type="scientific">bioreactor metagenome</name>
    <dbReference type="NCBI Taxonomy" id="1076179"/>
    <lineage>
        <taxon>unclassified sequences</taxon>
        <taxon>metagenomes</taxon>
        <taxon>ecological metagenomes</taxon>
    </lineage>
</organism>
<dbReference type="InterPro" id="IPR035921">
    <property type="entry name" value="F/V-ATP_Csub_sf"/>
</dbReference>
<comment type="subcellular location">
    <subcellularLocation>
        <location evidence="1">Membrane</location>
        <topology evidence="1">Multi-pass membrane protein</topology>
    </subcellularLocation>
</comment>
<dbReference type="AlphaFoldDB" id="A0A644VD19"/>
<dbReference type="InterPro" id="IPR000245">
    <property type="entry name" value="ATPase_proteolipid_csu"/>
</dbReference>
<comment type="similarity">
    <text evidence="2">Belongs to the V-ATPase proteolipid subunit family.</text>
</comment>
<dbReference type="CDD" id="cd18180">
    <property type="entry name" value="ATP-synt_Vo_Ao_c_NTPK_rpt2"/>
    <property type="match status" value="1"/>
</dbReference>
<evidence type="ECO:0000256" key="7">
    <source>
        <dbReference type="ARBA" id="ARBA00023136"/>
    </source>
</evidence>
<feature type="transmembrane region" description="Helical" evidence="8">
    <location>
        <begin position="89"/>
        <end position="111"/>
    </location>
</feature>
<evidence type="ECO:0000259" key="9">
    <source>
        <dbReference type="Pfam" id="PF00137"/>
    </source>
</evidence>
<feature type="domain" description="V-ATPase proteolipid subunit C-like" evidence="9">
    <location>
        <begin position="12"/>
        <end position="70"/>
    </location>
</feature>
<keyword evidence="6" id="KW-0406">Ion transport</keyword>
<evidence type="ECO:0000256" key="8">
    <source>
        <dbReference type="SAM" id="Phobius"/>
    </source>
</evidence>
<keyword evidence="5 8" id="KW-1133">Transmembrane helix</keyword>
<accession>A0A644VD19</accession>
<sequence>MLTLGTTLAFAGAAIAAGLAGVGSAIGVSIAGQAGSGVISEDPDKFGNVLVLQALPGTQGIYGLLIAFIIVLNVGVIDGNVKELTTYQGMALLFASLPIAIGGLMSGIYQGKVAAAGIYLCAKRPEETGKGIILTAMVETYAVLALLISFIMVNGVKL</sequence>
<dbReference type="EMBL" id="VSSQ01000276">
    <property type="protein sequence ID" value="MPL89259.1"/>
    <property type="molecule type" value="Genomic_DNA"/>
</dbReference>
<reference evidence="10" key="1">
    <citation type="submission" date="2019-08" db="EMBL/GenBank/DDBJ databases">
        <authorList>
            <person name="Kucharzyk K."/>
            <person name="Murdoch R.W."/>
            <person name="Higgins S."/>
            <person name="Loffler F."/>
        </authorList>
    </citation>
    <scope>NUCLEOTIDE SEQUENCE</scope>
</reference>
<keyword evidence="4 8" id="KW-0812">Transmembrane</keyword>